<protein>
    <submittedName>
        <fullName evidence="1">Uncharacterized protein</fullName>
    </submittedName>
</protein>
<sequence>MSFAISKNQKTLSSQPNSADTSALVSLNFSALKHHSRTVRLQDPIDLFVVFAQAHPLVCLSHEYSEDRSLLMGRLSNRFLHQIESFDDILDIVFTMNKSNFMKTYCEDNQLKIYLNDDLSDSESIISNCFSLQEWLYRLNQSSSL</sequence>
<organism evidence="1 2">
    <name type="scientific">Vibrio cidicii</name>
    <dbReference type="NCBI Taxonomy" id="1763883"/>
    <lineage>
        <taxon>Bacteria</taxon>
        <taxon>Pseudomonadati</taxon>
        <taxon>Pseudomonadota</taxon>
        <taxon>Gammaproteobacteria</taxon>
        <taxon>Vibrionales</taxon>
        <taxon>Vibrionaceae</taxon>
        <taxon>Vibrio</taxon>
    </lineage>
</organism>
<evidence type="ECO:0000313" key="2">
    <source>
        <dbReference type="Proteomes" id="UP000075346"/>
    </source>
</evidence>
<dbReference type="Proteomes" id="UP000075346">
    <property type="component" value="Unassembled WGS sequence"/>
</dbReference>
<dbReference type="RefSeq" id="WP_061897513.1">
    <property type="nucleotide sequence ID" value="NZ_LOBR01000055.1"/>
</dbReference>
<gene>
    <name evidence="1" type="ORF">ATY37_19620</name>
</gene>
<dbReference type="AlphaFoldDB" id="A0A151KW00"/>
<evidence type="ECO:0000313" key="1">
    <source>
        <dbReference type="EMBL" id="KYN86537.1"/>
    </source>
</evidence>
<reference evidence="2" key="1">
    <citation type="submission" date="2015-12" db="EMBL/GenBank/DDBJ databases">
        <authorList>
            <person name="Shamseldin A."/>
            <person name="Moawad H."/>
            <person name="Abd El-Rahim W.M."/>
            <person name="Sadowsky M.J."/>
        </authorList>
    </citation>
    <scope>NUCLEOTIDE SEQUENCE [LARGE SCALE GENOMIC DNA]</scope>
    <source>
        <strain evidence="2">2538-88</strain>
    </source>
</reference>
<proteinExistence type="predicted"/>
<dbReference type="EMBL" id="LOBR01000055">
    <property type="protein sequence ID" value="KYN86537.1"/>
    <property type="molecule type" value="Genomic_DNA"/>
</dbReference>
<accession>A0A151KW00</accession>
<comment type="caution">
    <text evidence="1">The sequence shown here is derived from an EMBL/GenBank/DDBJ whole genome shotgun (WGS) entry which is preliminary data.</text>
</comment>
<name>A0A151KW00_9VIBR</name>